<organism evidence="2 3">
    <name type="scientific">Candidatus Roizmanbacteria bacterium RIFCSPLOWO2_01_FULL_40_42</name>
    <dbReference type="NCBI Taxonomy" id="1802066"/>
    <lineage>
        <taxon>Bacteria</taxon>
        <taxon>Candidatus Roizmaniibacteriota</taxon>
    </lineage>
</organism>
<dbReference type="PANTHER" id="PTHR30244:SF34">
    <property type="entry name" value="DTDP-4-AMINO-4,6-DIDEOXYGALACTOSE TRANSAMINASE"/>
    <property type="match status" value="1"/>
</dbReference>
<dbReference type="Gene3D" id="3.40.640.10">
    <property type="entry name" value="Type I PLP-dependent aspartate aminotransferase-like (Major domain)"/>
    <property type="match status" value="1"/>
</dbReference>
<evidence type="ECO:0000313" key="3">
    <source>
        <dbReference type="Proteomes" id="UP000178558"/>
    </source>
</evidence>
<dbReference type="Gene3D" id="3.90.1150.10">
    <property type="entry name" value="Aspartate Aminotransferase, domain 1"/>
    <property type="match status" value="1"/>
</dbReference>
<gene>
    <name evidence="2" type="ORF">A3B50_03805</name>
</gene>
<dbReference type="InterPro" id="IPR000653">
    <property type="entry name" value="DegT/StrS_aminotransferase"/>
</dbReference>
<dbReference type="InterPro" id="IPR015422">
    <property type="entry name" value="PyrdxlP-dep_Trfase_small"/>
</dbReference>
<dbReference type="Pfam" id="PF01041">
    <property type="entry name" value="DegT_DnrJ_EryC1"/>
    <property type="match status" value="2"/>
</dbReference>
<reference evidence="2 3" key="1">
    <citation type="journal article" date="2016" name="Nat. Commun.">
        <title>Thousands of microbial genomes shed light on interconnected biogeochemical processes in an aquifer system.</title>
        <authorList>
            <person name="Anantharaman K."/>
            <person name="Brown C.T."/>
            <person name="Hug L.A."/>
            <person name="Sharon I."/>
            <person name="Castelle C.J."/>
            <person name="Probst A.J."/>
            <person name="Thomas B.C."/>
            <person name="Singh A."/>
            <person name="Wilkins M.J."/>
            <person name="Karaoz U."/>
            <person name="Brodie E.L."/>
            <person name="Williams K.H."/>
            <person name="Hubbard S.S."/>
            <person name="Banfield J.F."/>
        </authorList>
    </citation>
    <scope>NUCLEOTIDE SEQUENCE [LARGE SCALE GENOMIC DNA]</scope>
</reference>
<proteinExistence type="inferred from homology"/>
<accession>A0A1F7J2Q0</accession>
<evidence type="ECO:0008006" key="4">
    <source>
        <dbReference type="Google" id="ProtNLM"/>
    </source>
</evidence>
<evidence type="ECO:0000256" key="1">
    <source>
        <dbReference type="RuleBase" id="RU004508"/>
    </source>
</evidence>
<sequence>MISADFAPNESSSDAYAALLMLVRPWRWRKGKAIGRLKQKLKRIFGPYEVFLYLTGRAALYRVLQALSLAENSEVAVQGFTCEAVVLPLIELKLKPLYIDIEPQTFSMDIEDLKRKITPQTKVLVLQHTFGMLPKNREKILAFAKERDLLVIEDLAHGFYSFSSKTIDTKPQRSILLLSFGRSKSLSSVFGGAILSADEMVNKKLKEVEKASSYPSATFVWKALWYKPMAFFIKKTYDVYLGKVVHAVLNILQVVPREVSPIEKRGEFDPIFIKAYPNALAHLLLNQFKQFDQINANRLYAVSQYKSHFFKNKETSKPEPLIRFPLLSQDREKVIVTAKRKNLFIGRWYDQVVGPKELPLEKLGYQTGSCPVAENICSKILNLPTTVSQKEAERVLDIVALEAS</sequence>
<comment type="similarity">
    <text evidence="1">Belongs to the DegT/DnrJ/EryC1 family.</text>
</comment>
<dbReference type="EMBL" id="MGAQ01000024">
    <property type="protein sequence ID" value="OGK49884.1"/>
    <property type="molecule type" value="Genomic_DNA"/>
</dbReference>
<dbReference type="GO" id="GO:0030170">
    <property type="term" value="F:pyridoxal phosphate binding"/>
    <property type="evidence" value="ECO:0007669"/>
    <property type="project" value="TreeGrafter"/>
</dbReference>
<dbReference type="GO" id="GO:0008483">
    <property type="term" value="F:transaminase activity"/>
    <property type="evidence" value="ECO:0007669"/>
    <property type="project" value="TreeGrafter"/>
</dbReference>
<comment type="caution">
    <text evidence="2">The sequence shown here is derived from an EMBL/GenBank/DDBJ whole genome shotgun (WGS) entry which is preliminary data.</text>
</comment>
<dbReference type="InterPro" id="IPR015421">
    <property type="entry name" value="PyrdxlP-dep_Trfase_major"/>
</dbReference>
<dbReference type="SUPFAM" id="SSF53383">
    <property type="entry name" value="PLP-dependent transferases"/>
    <property type="match status" value="1"/>
</dbReference>
<dbReference type="InterPro" id="IPR015424">
    <property type="entry name" value="PyrdxlP-dep_Trfase"/>
</dbReference>
<protein>
    <recommendedName>
        <fullName evidence="4">Aminotransferase class I/classII domain-containing protein</fullName>
    </recommendedName>
</protein>
<dbReference type="Proteomes" id="UP000178558">
    <property type="component" value="Unassembled WGS sequence"/>
</dbReference>
<evidence type="ECO:0000313" key="2">
    <source>
        <dbReference type="EMBL" id="OGK49884.1"/>
    </source>
</evidence>
<dbReference type="PANTHER" id="PTHR30244">
    <property type="entry name" value="TRANSAMINASE"/>
    <property type="match status" value="1"/>
</dbReference>
<dbReference type="AlphaFoldDB" id="A0A1F7J2Q0"/>
<dbReference type="GO" id="GO:0000271">
    <property type="term" value="P:polysaccharide biosynthetic process"/>
    <property type="evidence" value="ECO:0007669"/>
    <property type="project" value="TreeGrafter"/>
</dbReference>
<name>A0A1F7J2Q0_9BACT</name>
<keyword evidence="1" id="KW-0663">Pyridoxal phosphate</keyword>